<dbReference type="InterPro" id="IPR018247">
    <property type="entry name" value="EF_Hand_1_Ca_BS"/>
</dbReference>
<feature type="domain" description="EF-hand" evidence="2">
    <location>
        <begin position="114"/>
        <end position="149"/>
    </location>
</feature>
<dbReference type="Pfam" id="PF13499">
    <property type="entry name" value="EF-hand_7"/>
    <property type="match status" value="1"/>
</dbReference>
<name>A0A7S4B4Z1_CHRCT</name>
<keyword evidence="1" id="KW-0106">Calcium</keyword>
<reference evidence="3" key="1">
    <citation type="submission" date="2021-01" db="EMBL/GenBank/DDBJ databases">
        <authorList>
            <person name="Corre E."/>
            <person name="Pelletier E."/>
            <person name="Niang G."/>
            <person name="Scheremetjew M."/>
            <person name="Finn R."/>
            <person name="Kale V."/>
            <person name="Holt S."/>
            <person name="Cochrane G."/>
            <person name="Meng A."/>
            <person name="Brown T."/>
            <person name="Cohen L."/>
        </authorList>
    </citation>
    <scope>NUCLEOTIDE SEQUENCE</scope>
    <source>
        <strain evidence="3">CCMP645</strain>
    </source>
</reference>
<evidence type="ECO:0000313" key="3">
    <source>
        <dbReference type="EMBL" id="CAE0754288.1"/>
    </source>
</evidence>
<dbReference type="AlphaFoldDB" id="A0A7S4B4Z1"/>
<dbReference type="PROSITE" id="PS50222">
    <property type="entry name" value="EF_HAND_2"/>
    <property type="match status" value="2"/>
</dbReference>
<dbReference type="GO" id="GO:0005509">
    <property type="term" value="F:calcium ion binding"/>
    <property type="evidence" value="ECO:0007669"/>
    <property type="project" value="InterPro"/>
</dbReference>
<dbReference type="Gene3D" id="1.10.238.10">
    <property type="entry name" value="EF-hand"/>
    <property type="match status" value="1"/>
</dbReference>
<dbReference type="EMBL" id="HBIZ01011526">
    <property type="protein sequence ID" value="CAE0754288.1"/>
    <property type="molecule type" value="Transcribed_RNA"/>
</dbReference>
<protein>
    <recommendedName>
        <fullName evidence="2">EF-hand domain-containing protein</fullName>
    </recommendedName>
</protein>
<gene>
    <name evidence="3" type="ORF">PCAR00345_LOCUS6875</name>
</gene>
<evidence type="ECO:0000259" key="2">
    <source>
        <dbReference type="PROSITE" id="PS50222"/>
    </source>
</evidence>
<dbReference type="PROSITE" id="PS00018">
    <property type="entry name" value="EF_HAND_1"/>
    <property type="match status" value="2"/>
</dbReference>
<dbReference type="SUPFAM" id="SSF47473">
    <property type="entry name" value="EF-hand"/>
    <property type="match status" value="1"/>
</dbReference>
<accession>A0A7S4B4Z1</accession>
<organism evidence="3">
    <name type="scientific">Chrysotila carterae</name>
    <name type="common">Marine alga</name>
    <name type="synonym">Syracosphaera carterae</name>
    <dbReference type="NCBI Taxonomy" id="13221"/>
    <lineage>
        <taxon>Eukaryota</taxon>
        <taxon>Haptista</taxon>
        <taxon>Haptophyta</taxon>
        <taxon>Prymnesiophyceae</taxon>
        <taxon>Isochrysidales</taxon>
        <taxon>Isochrysidaceae</taxon>
        <taxon>Chrysotila</taxon>
    </lineage>
</organism>
<dbReference type="SUPFAM" id="SSF47391">
    <property type="entry name" value="Dimerization-anchoring domain of cAMP-dependent PK regulatory subunit"/>
    <property type="match status" value="1"/>
</dbReference>
<feature type="domain" description="EF-hand" evidence="2">
    <location>
        <begin position="74"/>
        <end position="109"/>
    </location>
</feature>
<evidence type="ECO:0000256" key="1">
    <source>
        <dbReference type="ARBA" id="ARBA00022837"/>
    </source>
</evidence>
<dbReference type="InterPro" id="IPR002048">
    <property type="entry name" value="EF_hand_dom"/>
</dbReference>
<dbReference type="Gene3D" id="1.20.890.10">
    <property type="entry name" value="cAMP-dependent protein kinase regulatory subunit, dimerization-anchoring domain"/>
    <property type="match status" value="1"/>
</dbReference>
<dbReference type="InterPro" id="IPR003117">
    <property type="entry name" value="cAMP_dep_PK_reg_su_I/II_a/b"/>
</dbReference>
<sequence>MADVGSQRGAHPIVVSPELQQVLREYTKAVMRDRPEDVLSYSRDWFIEKTHEQRIGEYELPESNSDKYNALSGELKRKIAVSFKRYDVNCDRAINSLELRQLLRGAGKLFGFENELDEAPQLLDLLDVDGNHEISWQEWSHACAVYIEDLL</sequence>
<dbReference type="Pfam" id="PF02197">
    <property type="entry name" value="RIIa"/>
    <property type="match status" value="1"/>
</dbReference>
<dbReference type="SMART" id="SM00394">
    <property type="entry name" value="RIIa"/>
    <property type="match status" value="1"/>
</dbReference>
<dbReference type="InterPro" id="IPR011992">
    <property type="entry name" value="EF-hand-dom_pair"/>
</dbReference>
<proteinExistence type="predicted"/>